<evidence type="ECO:0000313" key="12">
    <source>
        <dbReference type="EnsemblMetazoa" id="XP_022665928"/>
    </source>
</evidence>
<evidence type="ECO:0000259" key="11">
    <source>
        <dbReference type="Pfam" id="PF00149"/>
    </source>
</evidence>
<dbReference type="GO" id="GO:0006506">
    <property type="term" value="P:GPI anchor biosynthetic process"/>
    <property type="evidence" value="ECO:0007669"/>
    <property type="project" value="InterPro"/>
</dbReference>
<name>A0A7M7KH22_VARDE</name>
<evidence type="ECO:0000256" key="5">
    <source>
        <dbReference type="ARBA" id="ARBA00022723"/>
    </source>
</evidence>
<evidence type="ECO:0000256" key="8">
    <source>
        <dbReference type="ARBA" id="ARBA00023136"/>
    </source>
</evidence>
<dbReference type="GeneID" id="111252389"/>
<dbReference type="Proteomes" id="UP000594260">
    <property type="component" value="Unplaced"/>
</dbReference>
<evidence type="ECO:0000256" key="1">
    <source>
        <dbReference type="ARBA" id="ARBA00001936"/>
    </source>
</evidence>
<evidence type="ECO:0000256" key="3">
    <source>
        <dbReference type="ARBA" id="ARBA00008895"/>
    </source>
</evidence>
<keyword evidence="4 10" id="KW-0812">Transmembrane</keyword>
<dbReference type="KEGG" id="vde:111252389"/>
<dbReference type="GO" id="GO:0016787">
    <property type="term" value="F:hydrolase activity"/>
    <property type="evidence" value="ECO:0007669"/>
    <property type="project" value="UniProtKB-KW"/>
</dbReference>
<evidence type="ECO:0000256" key="9">
    <source>
        <dbReference type="ARBA" id="ARBA00023211"/>
    </source>
</evidence>
<dbReference type="Gene3D" id="3.60.21.10">
    <property type="match status" value="1"/>
</dbReference>
<evidence type="ECO:0000313" key="13">
    <source>
        <dbReference type="Proteomes" id="UP000594260"/>
    </source>
</evidence>
<keyword evidence="7 10" id="KW-1133">Transmembrane helix</keyword>
<comment type="cofactor">
    <cofactor evidence="1">
        <name>Mn(2+)</name>
        <dbReference type="ChEBI" id="CHEBI:29035"/>
    </cofactor>
</comment>
<keyword evidence="5" id="KW-0479">Metal-binding</keyword>
<evidence type="ECO:0000256" key="6">
    <source>
        <dbReference type="ARBA" id="ARBA00022801"/>
    </source>
</evidence>
<dbReference type="InParanoid" id="A0A7M7KH22"/>
<dbReference type="PANTHER" id="PTHR13315">
    <property type="entry name" value="METALLO PHOSPHOESTERASE RELATED"/>
    <property type="match status" value="1"/>
</dbReference>
<evidence type="ECO:0000256" key="4">
    <source>
        <dbReference type="ARBA" id="ARBA00022692"/>
    </source>
</evidence>
<dbReference type="AlphaFoldDB" id="A0A7M7KH22"/>
<comment type="subcellular location">
    <subcellularLocation>
        <location evidence="2">Membrane</location>
        <topology evidence="2">Multi-pass membrane protein</topology>
    </subcellularLocation>
</comment>
<dbReference type="FunCoup" id="A0A7M7KH22">
    <property type="interactions" value="755"/>
</dbReference>
<dbReference type="InterPro" id="IPR033308">
    <property type="entry name" value="PGAP5/Cdc1/Ted1"/>
</dbReference>
<reference evidence="12" key="1">
    <citation type="submission" date="2021-01" db="UniProtKB">
        <authorList>
            <consortium name="EnsemblMetazoa"/>
        </authorList>
    </citation>
    <scope>IDENTIFICATION</scope>
</reference>
<dbReference type="SUPFAM" id="SSF56300">
    <property type="entry name" value="Metallo-dependent phosphatases"/>
    <property type="match status" value="1"/>
</dbReference>
<evidence type="ECO:0000256" key="10">
    <source>
        <dbReference type="SAM" id="Phobius"/>
    </source>
</evidence>
<dbReference type="RefSeq" id="XP_022665928.1">
    <property type="nucleotide sequence ID" value="XM_022810193.1"/>
</dbReference>
<dbReference type="EnsemblMetazoa" id="XM_022810193">
    <property type="protein sequence ID" value="XP_022665928"/>
    <property type="gene ID" value="LOC111252389"/>
</dbReference>
<evidence type="ECO:0000256" key="7">
    <source>
        <dbReference type="ARBA" id="ARBA00022989"/>
    </source>
</evidence>
<comment type="similarity">
    <text evidence="3">Belongs to the metallophosphoesterase superfamily. MPPE1 family.</text>
</comment>
<feature type="domain" description="Calcineurin-like phosphoesterase" evidence="11">
    <location>
        <begin position="167"/>
        <end position="409"/>
    </location>
</feature>
<evidence type="ECO:0000256" key="2">
    <source>
        <dbReference type="ARBA" id="ARBA00004141"/>
    </source>
</evidence>
<dbReference type="OrthoDB" id="9984693at2759"/>
<dbReference type="InterPro" id="IPR029052">
    <property type="entry name" value="Metallo-depent_PP-like"/>
</dbReference>
<feature type="transmembrane region" description="Helical" evidence="10">
    <location>
        <begin position="121"/>
        <end position="140"/>
    </location>
</feature>
<keyword evidence="9" id="KW-0464">Manganese</keyword>
<dbReference type="OMA" id="AMTWNAR"/>
<dbReference type="GO" id="GO:0046872">
    <property type="term" value="F:metal ion binding"/>
    <property type="evidence" value="ECO:0007669"/>
    <property type="project" value="UniProtKB-KW"/>
</dbReference>
<sequence length="499" mass="57155">MDYSAAFMPAIYIGRLSRSMRGDSGAAVMVLQTSDVDNVNNEDSQATPTIRARTLSLRGLQGASDADRDFRFAIESDRAGPQSTSRLSLRRFQRTLHHMSLPPAFLMDIQGSFWRRYVPKILLSLACIIIYCEVVIYYLVLLQCTWPLLDSATQEHNIRSDPNAAPLKVMMVADTHLLGPFRGHWFDKLRREWQMKRTFATAMTLHQPEVVVFLGDLFDEGQWMDNVQFNRDVQRFKRIFPQAEKTKFIVAAGNHDVGFHYKMTKVLVDRFQRLFSESDSGVELITVKGSAFVSLNSIALEGDHCAICTEAEKELNRIEQIFNCSRTVHERRAVDRSCEALMAQLPHYTRPILLQHFPLYRANDRGCQDRDGGPNSDGNRERWEVLSKDMTARLLKLNPRAVFDGHSHHSCSIEHNGPQGPVPEWTLPSFNWRNKNNPAFVLSVFTPSNFAVSQCRMPQESTVMASYCVCLLALCIWLAVRRCRRNRYQGFIKLPMQRS</sequence>
<keyword evidence="13" id="KW-1185">Reference proteome</keyword>
<keyword evidence="6" id="KW-0378">Hydrolase</keyword>
<keyword evidence="8 10" id="KW-0472">Membrane</keyword>
<dbReference type="Pfam" id="PF00149">
    <property type="entry name" value="Metallophos"/>
    <property type="match status" value="1"/>
</dbReference>
<dbReference type="GO" id="GO:0016020">
    <property type="term" value="C:membrane"/>
    <property type="evidence" value="ECO:0007669"/>
    <property type="project" value="UniProtKB-SubCell"/>
</dbReference>
<organism evidence="12 13">
    <name type="scientific">Varroa destructor</name>
    <name type="common">Honeybee mite</name>
    <dbReference type="NCBI Taxonomy" id="109461"/>
    <lineage>
        <taxon>Eukaryota</taxon>
        <taxon>Metazoa</taxon>
        <taxon>Ecdysozoa</taxon>
        <taxon>Arthropoda</taxon>
        <taxon>Chelicerata</taxon>
        <taxon>Arachnida</taxon>
        <taxon>Acari</taxon>
        <taxon>Parasitiformes</taxon>
        <taxon>Mesostigmata</taxon>
        <taxon>Gamasina</taxon>
        <taxon>Dermanyssoidea</taxon>
        <taxon>Varroidae</taxon>
        <taxon>Varroa</taxon>
    </lineage>
</organism>
<dbReference type="PANTHER" id="PTHR13315:SF0">
    <property type="entry name" value="METALLOPHOSPHOESTERASE 1"/>
    <property type="match status" value="1"/>
</dbReference>
<accession>A0A7M7KH22</accession>
<feature type="transmembrane region" description="Helical" evidence="10">
    <location>
        <begin position="463"/>
        <end position="480"/>
    </location>
</feature>
<dbReference type="InterPro" id="IPR004843">
    <property type="entry name" value="Calcineurin-like_PHP"/>
</dbReference>
<protein>
    <recommendedName>
        <fullName evidence="11">Calcineurin-like phosphoesterase domain-containing protein</fullName>
    </recommendedName>
</protein>
<proteinExistence type="inferred from homology"/>